<keyword evidence="3" id="KW-0378">Hydrolase</keyword>
<dbReference type="RefSeq" id="WP_336481101.1">
    <property type="nucleotide sequence ID" value="NZ_JBAWSV010000001.1"/>
</dbReference>
<evidence type="ECO:0000313" key="3">
    <source>
        <dbReference type="EMBL" id="MEI4828741.1"/>
    </source>
</evidence>
<evidence type="ECO:0000313" key="4">
    <source>
        <dbReference type="Proteomes" id="UP001367922"/>
    </source>
</evidence>
<feature type="domain" description="AB hydrolase-1" evidence="2">
    <location>
        <begin position="14"/>
        <end position="111"/>
    </location>
</feature>
<dbReference type="GO" id="GO:0016787">
    <property type="term" value="F:hydrolase activity"/>
    <property type="evidence" value="ECO:0007669"/>
    <property type="project" value="UniProtKB-KW"/>
</dbReference>
<dbReference type="EMBL" id="JBAWSV010000001">
    <property type="protein sequence ID" value="MEI4828741.1"/>
    <property type="molecule type" value="Genomic_DNA"/>
</dbReference>
<dbReference type="PANTHER" id="PTHR43798">
    <property type="entry name" value="MONOACYLGLYCEROL LIPASE"/>
    <property type="match status" value="1"/>
</dbReference>
<reference evidence="3 4" key="1">
    <citation type="submission" date="2024-01" db="EMBL/GenBank/DDBJ databases">
        <title>Seven novel Bacillus-like species.</title>
        <authorList>
            <person name="Liu G."/>
        </authorList>
    </citation>
    <scope>NUCLEOTIDE SEQUENCE [LARGE SCALE GENOMIC DNA]</scope>
    <source>
        <strain evidence="3 4">FJAT-53711</strain>
    </source>
</reference>
<gene>
    <name evidence="3" type="ORF">WAX78_04655</name>
</gene>
<dbReference type="PRINTS" id="PR00111">
    <property type="entry name" value="ABHYDROLASE"/>
</dbReference>
<dbReference type="Proteomes" id="UP001367922">
    <property type="component" value="Unassembled WGS sequence"/>
</dbReference>
<evidence type="ECO:0000259" key="2">
    <source>
        <dbReference type="Pfam" id="PF00561"/>
    </source>
</evidence>
<dbReference type="InterPro" id="IPR029058">
    <property type="entry name" value="AB_hydrolase_fold"/>
</dbReference>
<dbReference type="InterPro" id="IPR050266">
    <property type="entry name" value="AB_hydrolase_sf"/>
</dbReference>
<dbReference type="InterPro" id="IPR000073">
    <property type="entry name" value="AB_hydrolase_1"/>
</dbReference>
<organism evidence="3 4">
    <name type="scientific">Bacillus yunxiaonensis</name>
    <dbReference type="NCBI Taxonomy" id="3127665"/>
    <lineage>
        <taxon>Bacteria</taxon>
        <taxon>Bacillati</taxon>
        <taxon>Bacillota</taxon>
        <taxon>Bacilli</taxon>
        <taxon>Bacillales</taxon>
        <taxon>Bacillaceae</taxon>
        <taxon>Bacillus</taxon>
    </lineage>
</organism>
<comment type="caution">
    <text evidence="3">The sequence shown here is derived from an EMBL/GenBank/DDBJ whole genome shotgun (WGS) entry which is preliminary data.</text>
</comment>
<evidence type="ECO:0000256" key="1">
    <source>
        <dbReference type="SAM" id="MobiDB-lite"/>
    </source>
</evidence>
<dbReference type="SUPFAM" id="SSF53474">
    <property type="entry name" value="alpha/beta-Hydrolases"/>
    <property type="match status" value="1"/>
</dbReference>
<protein>
    <submittedName>
        <fullName evidence="3">Alpha/beta hydrolase</fullName>
    </submittedName>
</protein>
<proteinExistence type="predicted"/>
<dbReference type="Pfam" id="PF00561">
    <property type="entry name" value="Abhydrolase_1"/>
    <property type="match status" value="1"/>
</dbReference>
<accession>A0ABU8FRX6</accession>
<feature type="region of interest" description="Disordered" evidence="1">
    <location>
        <begin position="148"/>
        <end position="170"/>
    </location>
</feature>
<name>A0ABU8FRX6_9BACI</name>
<sequence>MHEHFVRVVGNGQPIIFLPGTGWSGDIGLHIADSVKDSYQVHMIDLPGIGQSKGLDGVIKLEDAAKWLHRYITKLNVEKVILIGHSLGGAICLSYASHYSSQVAGLVLLDIGYDKIPLFPVKMFGKLGYMVPFISVLHRCFGNKMLGKEDDKPSNEAKDEERIKSQIEKHGFPDNEYTRQAIKNQQPANTEGISLLLALYRTNLPRILTSIQVPSILFYGNRYQQPMKLQNKIKKKIMYIKKKHPSIDIQELNGGHYAHLQDELALSKMKAFIHSL</sequence>
<dbReference type="Gene3D" id="3.40.50.1820">
    <property type="entry name" value="alpha/beta hydrolase"/>
    <property type="match status" value="1"/>
</dbReference>
<keyword evidence="4" id="KW-1185">Reference proteome</keyword>